<reference evidence="2 3" key="1">
    <citation type="journal article" date="2018" name="Arch. Microbiol.">
        <title>New insights into the metabolic potential of the phototrophic purple bacterium Rhodopila globiformis DSM 161(T) from its draft genome sequence and evidence for a vanadium-dependent nitrogenase.</title>
        <authorList>
            <person name="Imhoff J.F."/>
            <person name="Rahn T."/>
            <person name="Kunzel S."/>
            <person name="Neulinger S.C."/>
        </authorList>
    </citation>
    <scope>NUCLEOTIDE SEQUENCE [LARGE SCALE GENOMIC DNA]</scope>
    <source>
        <strain evidence="2 3">DSM 161</strain>
    </source>
</reference>
<gene>
    <name evidence="2" type="ORF">CCS01_03390</name>
</gene>
<dbReference type="AlphaFoldDB" id="A0A2S6NMM4"/>
<dbReference type="Proteomes" id="UP000239724">
    <property type="component" value="Unassembled WGS sequence"/>
</dbReference>
<dbReference type="Pfam" id="PF01713">
    <property type="entry name" value="Smr"/>
    <property type="match status" value="1"/>
</dbReference>
<dbReference type="PROSITE" id="PS50828">
    <property type="entry name" value="SMR"/>
    <property type="match status" value="1"/>
</dbReference>
<evidence type="ECO:0000313" key="3">
    <source>
        <dbReference type="Proteomes" id="UP000239724"/>
    </source>
</evidence>
<protein>
    <recommendedName>
        <fullName evidence="1">Smr domain-containing protein</fullName>
    </recommendedName>
</protein>
<name>A0A2S6NMM4_RHOGL</name>
<organism evidence="2 3">
    <name type="scientific">Rhodopila globiformis</name>
    <name type="common">Rhodopseudomonas globiformis</name>
    <dbReference type="NCBI Taxonomy" id="1071"/>
    <lineage>
        <taxon>Bacteria</taxon>
        <taxon>Pseudomonadati</taxon>
        <taxon>Pseudomonadota</taxon>
        <taxon>Alphaproteobacteria</taxon>
        <taxon>Acetobacterales</taxon>
        <taxon>Acetobacteraceae</taxon>
        <taxon>Rhodopila</taxon>
    </lineage>
</organism>
<dbReference type="EMBL" id="NHRY01000047">
    <property type="protein sequence ID" value="PPQ37552.1"/>
    <property type="molecule type" value="Genomic_DNA"/>
</dbReference>
<dbReference type="InterPro" id="IPR002625">
    <property type="entry name" value="Smr_dom"/>
</dbReference>
<feature type="domain" description="Smr" evidence="1">
    <location>
        <begin position="97"/>
        <end position="150"/>
    </location>
</feature>
<sequence>MPPRARRLTDADKASWAAYVRLIAPLPGKVAVAPSEPVVPEPPPPAADLPPQPRVPSLIARPRTKPPVLAVGVQPGGVDGATWQRFRTGKLPAVRKLDLHGMTAQRAFHALVAFLRTAHADQVRCVEVITGRGSGETGGVIRREFPLWLNLPEIRPLILGAAHPHALNQGSVRLILRRIR</sequence>
<comment type="caution">
    <text evidence="2">The sequence shown here is derived from an EMBL/GenBank/DDBJ whole genome shotgun (WGS) entry which is preliminary data.</text>
</comment>
<accession>A0A2S6NMM4</accession>
<dbReference type="RefSeq" id="WP_104517433.1">
    <property type="nucleotide sequence ID" value="NZ_NHRY01000047.1"/>
</dbReference>
<dbReference type="SMART" id="SM00463">
    <property type="entry name" value="SMR"/>
    <property type="match status" value="1"/>
</dbReference>
<evidence type="ECO:0000259" key="1">
    <source>
        <dbReference type="PROSITE" id="PS50828"/>
    </source>
</evidence>
<dbReference type="Gene3D" id="3.30.1370.110">
    <property type="match status" value="1"/>
</dbReference>
<evidence type="ECO:0000313" key="2">
    <source>
        <dbReference type="EMBL" id="PPQ37552.1"/>
    </source>
</evidence>
<dbReference type="PANTHER" id="PTHR35562:SF2">
    <property type="entry name" value="DNA ENDONUCLEASE SMRA-RELATED"/>
    <property type="match status" value="1"/>
</dbReference>
<dbReference type="OrthoDB" id="7165597at2"/>
<dbReference type="SUPFAM" id="SSF160443">
    <property type="entry name" value="SMR domain-like"/>
    <property type="match status" value="1"/>
</dbReference>
<dbReference type="InterPro" id="IPR036063">
    <property type="entry name" value="Smr_dom_sf"/>
</dbReference>
<dbReference type="PANTHER" id="PTHR35562">
    <property type="entry name" value="DNA ENDONUCLEASE SMRA-RELATED"/>
    <property type="match status" value="1"/>
</dbReference>
<proteinExistence type="predicted"/>
<keyword evidence="3" id="KW-1185">Reference proteome</keyword>